<comment type="function">
    <text evidence="6 7">Catalyzes the reversible reaction in which hydroxymethyl group from 5,10-methylenetetrahydrofolate is transferred onto alpha-ketoisovalerate to form ketopantoate.</text>
</comment>
<dbReference type="GO" id="GO:0005737">
    <property type="term" value="C:cytoplasm"/>
    <property type="evidence" value="ECO:0007669"/>
    <property type="project" value="UniProtKB-SubCell"/>
</dbReference>
<dbReference type="GO" id="GO:0015940">
    <property type="term" value="P:pantothenate biosynthetic process"/>
    <property type="evidence" value="ECO:0007669"/>
    <property type="project" value="UniProtKB-UniRule"/>
</dbReference>
<evidence type="ECO:0000256" key="9">
    <source>
        <dbReference type="PIRSR" id="PIRSR000388-2"/>
    </source>
</evidence>
<comment type="cofactor">
    <cofactor evidence="7 10">
        <name>Mg(2+)</name>
        <dbReference type="ChEBI" id="CHEBI:18420"/>
    </cofactor>
    <text evidence="7 10">Binds 1 Mg(2+) ion per subunit.</text>
</comment>
<dbReference type="Pfam" id="PF02548">
    <property type="entry name" value="Pantoate_transf"/>
    <property type="match status" value="1"/>
</dbReference>
<reference evidence="12" key="1">
    <citation type="submission" date="2017-09" db="EMBL/GenBank/DDBJ databases">
        <authorList>
            <person name="Varghese N."/>
            <person name="Submissions S."/>
        </authorList>
    </citation>
    <scope>NUCLEOTIDE SEQUENCE [LARGE SCALE GENOMIC DNA]</scope>
    <source>
        <strain evidence="12">MSL47</strain>
    </source>
</reference>
<dbReference type="InterPro" id="IPR015813">
    <property type="entry name" value="Pyrv/PenolPyrv_kinase-like_dom"/>
</dbReference>
<evidence type="ECO:0000256" key="6">
    <source>
        <dbReference type="ARBA" id="ARBA00056497"/>
    </source>
</evidence>
<evidence type="ECO:0000256" key="4">
    <source>
        <dbReference type="ARBA" id="ARBA00022655"/>
    </source>
</evidence>
<gene>
    <name evidence="7" type="primary">panB</name>
    <name evidence="11" type="ORF">SAMN06265827_1088</name>
</gene>
<keyword evidence="5 7" id="KW-0808">Transferase</keyword>
<dbReference type="PANTHER" id="PTHR20881:SF0">
    <property type="entry name" value="3-METHYL-2-OXOBUTANOATE HYDROXYMETHYLTRANSFERASE"/>
    <property type="match status" value="1"/>
</dbReference>
<protein>
    <recommendedName>
        <fullName evidence="7">3-methyl-2-oxobutanoate hydroxymethyltransferase</fullName>
        <ecNumber evidence="7">2.1.2.11</ecNumber>
    </recommendedName>
    <alternativeName>
        <fullName evidence="7">Ketopantoate hydroxymethyltransferase</fullName>
        <shortName evidence="7">KPHMT</shortName>
    </alternativeName>
</protein>
<dbReference type="AlphaFoldDB" id="A0A285GKV2"/>
<feature type="binding site" evidence="7 9">
    <location>
        <position position="141"/>
    </location>
    <ligand>
        <name>3-methyl-2-oxobutanoate</name>
        <dbReference type="ChEBI" id="CHEBI:11851"/>
    </ligand>
</feature>
<evidence type="ECO:0000256" key="2">
    <source>
        <dbReference type="ARBA" id="ARBA00008676"/>
    </source>
</evidence>
<sequence>MFKEEKNLIFKDKRAKKDIKWGERMRRDCTTVTTLQQKKESGEKITMLTAYDYPTAKLVDKAGVDIVLVGDSLGMVVLGYENTLAVTLEDMIHHSKAVTRATERIMVVTDLPFMAYKIGDINQTVQNAGRIIKESGAMAVKMEGGKEIVEEIRVTINAGIPVMGHLGLTPQSVNRFGGFKVQGREEVAAKKLLEDALALEEAGVFAVVLECIPAELAREITEQLSIPTIGIGAGKDCDGQVLVSQDMLGILSDFTPKFVRKYADLNQQMSVAFRNYKEEVESGSFPNQEESFN</sequence>
<dbReference type="SUPFAM" id="SSF51621">
    <property type="entry name" value="Phosphoenolpyruvate/pyruvate domain"/>
    <property type="match status" value="1"/>
</dbReference>
<evidence type="ECO:0000256" key="7">
    <source>
        <dbReference type="HAMAP-Rule" id="MF_00156"/>
    </source>
</evidence>
<dbReference type="Gene3D" id="3.20.20.60">
    <property type="entry name" value="Phosphoenolpyruvate-binding domains"/>
    <property type="match status" value="1"/>
</dbReference>
<dbReference type="GO" id="GO:0032259">
    <property type="term" value="P:methylation"/>
    <property type="evidence" value="ECO:0007669"/>
    <property type="project" value="UniProtKB-KW"/>
</dbReference>
<dbReference type="EMBL" id="OBDZ01000008">
    <property type="protein sequence ID" value="SNY23814.1"/>
    <property type="molecule type" value="Genomic_DNA"/>
</dbReference>
<keyword evidence="7 10" id="KW-0460">Magnesium</keyword>
<feature type="binding site" evidence="7 10">
    <location>
        <position position="143"/>
    </location>
    <ligand>
        <name>Mg(2+)</name>
        <dbReference type="ChEBI" id="CHEBI:18420"/>
    </ligand>
</feature>
<keyword evidence="7 10" id="KW-0479">Metal-binding</keyword>
<proteinExistence type="inferred from homology"/>
<keyword evidence="7" id="KW-0963">Cytoplasm</keyword>
<dbReference type="NCBIfam" id="TIGR00222">
    <property type="entry name" value="panB"/>
    <property type="match status" value="1"/>
</dbReference>
<comment type="subunit">
    <text evidence="3 7">Homodecamer; pentamer of dimers.</text>
</comment>
<dbReference type="GO" id="GO:0008168">
    <property type="term" value="F:methyltransferase activity"/>
    <property type="evidence" value="ECO:0007669"/>
    <property type="project" value="UniProtKB-KW"/>
</dbReference>
<organism evidence="11 12">
    <name type="scientific">Orenia metallireducens</name>
    <dbReference type="NCBI Taxonomy" id="1413210"/>
    <lineage>
        <taxon>Bacteria</taxon>
        <taxon>Bacillati</taxon>
        <taxon>Bacillota</taxon>
        <taxon>Clostridia</taxon>
        <taxon>Halanaerobiales</taxon>
        <taxon>Halobacteroidaceae</taxon>
        <taxon>Orenia</taxon>
    </lineage>
</organism>
<feature type="binding site" evidence="7 9">
    <location>
        <position position="110"/>
    </location>
    <ligand>
        <name>3-methyl-2-oxobutanoate</name>
        <dbReference type="ChEBI" id="CHEBI:11851"/>
    </ligand>
</feature>
<evidence type="ECO:0000256" key="10">
    <source>
        <dbReference type="PIRSR" id="PIRSR000388-3"/>
    </source>
</evidence>
<dbReference type="InterPro" id="IPR003700">
    <property type="entry name" value="Pantoate_hydroxy_MeTrfase"/>
</dbReference>
<evidence type="ECO:0000256" key="5">
    <source>
        <dbReference type="ARBA" id="ARBA00022679"/>
    </source>
</evidence>
<dbReference type="UniPathway" id="UPA00028">
    <property type="reaction ID" value="UER00003"/>
</dbReference>
<dbReference type="EC" id="2.1.2.11" evidence="7"/>
<comment type="similarity">
    <text evidence="2 7">Belongs to the PanB family.</text>
</comment>
<dbReference type="FunFam" id="3.20.20.60:FF:000003">
    <property type="entry name" value="3-methyl-2-oxobutanoate hydroxymethyltransferase"/>
    <property type="match status" value="1"/>
</dbReference>
<feature type="binding site" evidence="7 10">
    <location>
        <position position="110"/>
    </location>
    <ligand>
        <name>Mg(2+)</name>
        <dbReference type="ChEBI" id="CHEBI:18420"/>
    </ligand>
</feature>
<dbReference type="GO" id="GO:0000287">
    <property type="term" value="F:magnesium ion binding"/>
    <property type="evidence" value="ECO:0007669"/>
    <property type="project" value="TreeGrafter"/>
</dbReference>
<dbReference type="Proteomes" id="UP000219573">
    <property type="component" value="Unassembled WGS sequence"/>
</dbReference>
<evidence type="ECO:0000256" key="3">
    <source>
        <dbReference type="ARBA" id="ARBA00011424"/>
    </source>
</evidence>
<comment type="subcellular location">
    <subcellularLocation>
        <location evidence="7">Cytoplasm</location>
    </subcellularLocation>
</comment>
<name>A0A285GKV2_9FIRM</name>
<keyword evidence="11" id="KW-0489">Methyltransferase</keyword>
<evidence type="ECO:0000313" key="11">
    <source>
        <dbReference type="EMBL" id="SNY23814.1"/>
    </source>
</evidence>
<feature type="active site" description="Proton acceptor" evidence="7 8">
    <location>
        <position position="210"/>
    </location>
</feature>
<keyword evidence="12" id="KW-1185">Reference proteome</keyword>
<feature type="binding site" evidence="7 9">
    <location>
        <begin position="71"/>
        <end position="72"/>
    </location>
    <ligand>
        <name>3-methyl-2-oxobutanoate</name>
        <dbReference type="ChEBI" id="CHEBI:11851"/>
    </ligand>
</feature>
<accession>A0A285GKV2</accession>
<dbReference type="NCBIfam" id="NF001452">
    <property type="entry name" value="PRK00311.1"/>
    <property type="match status" value="1"/>
</dbReference>
<evidence type="ECO:0000256" key="8">
    <source>
        <dbReference type="PIRSR" id="PIRSR000388-1"/>
    </source>
</evidence>
<dbReference type="PIRSF" id="PIRSF000388">
    <property type="entry name" value="Pantoate_hydroxy_MeTrfase"/>
    <property type="match status" value="1"/>
</dbReference>
<dbReference type="InterPro" id="IPR040442">
    <property type="entry name" value="Pyrv_kinase-like_dom_sf"/>
</dbReference>
<evidence type="ECO:0000313" key="12">
    <source>
        <dbReference type="Proteomes" id="UP000219573"/>
    </source>
</evidence>
<dbReference type="HAMAP" id="MF_00156">
    <property type="entry name" value="PanB"/>
    <property type="match status" value="1"/>
</dbReference>
<evidence type="ECO:0000256" key="1">
    <source>
        <dbReference type="ARBA" id="ARBA00005033"/>
    </source>
</evidence>
<dbReference type="CDD" id="cd06557">
    <property type="entry name" value="KPHMT-like"/>
    <property type="match status" value="1"/>
</dbReference>
<comment type="catalytic activity">
    <reaction evidence="7">
        <text>(6R)-5,10-methylene-5,6,7,8-tetrahydrofolate + 3-methyl-2-oxobutanoate + H2O = 2-dehydropantoate + (6S)-5,6,7,8-tetrahydrofolate</text>
        <dbReference type="Rhea" id="RHEA:11824"/>
        <dbReference type="ChEBI" id="CHEBI:11561"/>
        <dbReference type="ChEBI" id="CHEBI:11851"/>
        <dbReference type="ChEBI" id="CHEBI:15377"/>
        <dbReference type="ChEBI" id="CHEBI:15636"/>
        <dbReference type="ChEBI" id="CHEBI:57453"/>
        <dbReference type="EC" id="2.1.2.11"/>
    </reaction>
</comment>
<feature type="binding site" evidence="7 10">
    <location>
        <position position="71"/>
    </location>
    <ligand>
        <name>Mg(2+)</name>
        <dbReference type="ChEBI" id="CHEBI:18420"/>
    </ligand>
</feature>
<comment type="pathway">
    <text evidence="1 7">Cofactor biosynthesis; (R)-pantothenate biosynthesis; (R)-pantoate from 3-methyl-2-oxobutanoate: step 1/2.</text>
</comment>
<keyword evidence="4 7" id="KW-0566">Pantothenate biosynthesis</keyword>
<dbReference type="GO" id="GO:0003864">
    <property type="term" value="F:3-methyl-2-oxobutanoate hydroxymethyltransferase activity"/>
    <property type="evidence" value="ECO:0007669"/>
    <property type="project" value="UniProtKB-UniRule"/>
</dbReference>
<dbReference type="PANTHER" id="PTHR20881">
    <property type="entry name" value="3-METHYL-2-OXOBUTANOATE HYDROXYMETHYLTRANSFERASE"/>
    <property type="match status" value="1"/>
</dbReference>